<gene>
    <name evidence="1" type="ORF">SK3146_00840</name>
</gene>
<proteinExistence type="predicted"/>
<evidence type="ECO:0000313" key="2">
    <source>
        <dbReference type="Proteomes" id="UP001057134"/>
    </source>
</evidence>
<evidence type="ECO:0008006" key="3">
    <source>
        <dbReference type="Google" id="ProtNLM"/>
    </source>
</evidence>
<accession>A0ABY4RGV7</accession>
<dbReference type="Proteomes" id="UP001057134">
    <property type="component" value="Chromosome"/>
</dbReference>
<protein>
    <recommendedName>
        <fullName evidence="3">Phage phiEco32-like COOH.NH2 ligase-type 2</fullName>
    </recommendedName>
</protein>
<organism evidence="1 2">
    <name type="scientific">Paenibacillus konkukensis</name>
    <dbReference type="NCBI Taxonomy" id="2020716"/>
    <lineage>
        <taxon>Bacteria</taxon>
        <taxon>Bacillati</taxon>
        <taxon>Bacillota</taxon>
        <taxon>Bacilli</taxon>
        <taxon>Bacillales</taxon>
        <taxon>Paenibacillaceae</taxon>
        <taxon>Paenibacillus</taxon>
    </lineage>
</organism>
<dbReference type="Pfam" id="PF14395">
    <property type="entry name" value="COOH-NH2_lig"/>
    <property type="match status" value="1"/>
</dbReference>
<name>A0ABY4RGV7_9BACL</name>
<dbReference type="RefSeq" id="WP_249866172.1">
    <property type="nucleotide sequence ID" value="NZ_CP027059.1"/>
</dbReference>
<dbReference type="InterPro" id="IPR025681">
    <property type="entry name" value="COOH-NH2_lig"/>
</dbReference>
<evidence type="ECO:0000313" key="1">
    <source>
        <dbReference type="EMBL" id="UQZ81684.1"/>
    </source>
</evidence>
<keyword evidence="2" id="KW-1185">Reference proteome</keyword>
<reference evidence="1" key="1">
    <citation type="submission" date="2018-02" db="EMBL/GenBank/DDBJ databases">
        <authorList>
            <person name="Kim S.-K."/>
            <person name="Jung H.-I."/>
            <person name="Lee S.-W."/>
        </authorList>
    </citation>
    <scope>NUCLEOTIDE SEQUENCE</scope>
    <source>
        <strain evidence="1">SK3146</strain>
    </source>
</reference>
<dbReference type="EMBL" id="CP027059">
    <property type="protein sequence ID" value="UQZ81684.1"/>
    <property type="molecule type" value="Genomic_DNA"/>
</dbReference>
<sequence>MRVFLLHSNEPTLQLLLDKIRLPHGTRLPVSQEPTCIIHWGCFHAEKSGRRSVQPVKSVLRAANPRKAAECLELHGIRMNPETGAELPRWTYEYVIPVFHLQALALFQKSHGVYFGTSHPLQKKQEDSGFVEVLAETPSYHAIRAKREAVKAIYALGLDYGVVRVGVRPGGELTVLEVGAVPQLDERLAELFADAMHKLALELKEEAEHPLQEAMLGADPEFLLRNERGKVIFASDFLEKDGPVGCDAIVLPSFRKIYPLAELRPEPSREVRQMMINLHRTMQLASRSIADGTLEWIAGGMPVKGFPLGGHIHFSGVRLSAELLRTLDNYLALPLVLLEDETTGGRRPKYGFLGDFRRQRHGGFEYRVLPSWMTSPTVARGVLALAKLIADHHRLLPARPLGEPNIQQAYYSGDKPRIRPLIPGLWSDMVKLPGFRKHEAYLTPLKTMLLQMKGWNEQEDIRRKWKIGPFHRKEPSSMNS</sequence>
<reference evidence="1" key="2">
    <citation type="journal article" date="2021" name="J Anim Sci Technol">
        <title>Complete genome sequence of Paenibacillus konkukensis sp. nov. SK3146 as a potential probiotic strain.</title>
        <authorList>
            <person name="Jung H.I."/>
            <person name="Park S."/>
            <person name="Niu K.M."/>
            <person name="Lee S.W."/>
            <person name="Kothari D."/>
            <person name="Yi K.J."/>
            <person name="Kim S.K."/>
        </authorList>
    </citation>
    <scope>NUCLEOTIDE SEQUENCE</scope>
    <source>
        <strain evidence="1">SK3146</strain>
    </source>
</reference>